<dbReference type="AlphaFoldDB" id="D4N0I8"/>
<evidence type="ECO:0000313" key="2">
    <source>
        <dbReference type="Proteomes" id="UP000008960"/>
    </source>
</evidence>
<organism evidence="1 2">
    <name type="scientific">Anaerostipes hadrus</name>
    <dbReference type="NCBI Taxonomy" id="649756"/>
    <lineage>
        <taxon>Bacteria</taxon>
        <taxon>Bacillati</taxon>
        <taxon>Bacillota</taxon>
        <taxon>Clostridia</taxon>
        <taxon>Lachnospirales</taxon>
        <taxon>Lachnospiraceae</taxon>
        <taxon>Anaerostipes</taxon>
    </lineage>
</organism>
<reference evidence="1 2" key="2">
    <citation type="submission" date="2010-03" db="EMBL/GenBank/DDBJ databases">
        <authorList>
            <person name="Pajon A."/>
        </authorList>
    </citation>
    <scope>NUCLEOTIDE SEQUENCE [LARGE SCALE GENOMIC DNA]</scope>
    <source>
        <strain evidence="1 2">SSC/2</strain>
    </source>
</reference>
<reference evidence="1 2" key="1">
    <citation type="submission" date="2010-03" db="EMBL/GenBank/DDBJ databases">
        <title>The genome sequence of Clostridiales sp. SSC/2.</title>
        <authorList>
            <consortium name="metaHIT consortium -- http://www.metahit.eu/"/>
            <person name="Pajon A."/>
            <person name="Turner K."/>
            <person name="Parkhill J."/>
            <person name="Duncan S."/>
            <person name="Flint H."/>
        </authorList>
    </citation>
    <scope>NUCLEOTIDE SEQUENCE [LARGE SCALE GENOMIC DNA]</scope>
    <source>
        <strain evidence="1 2">SSC/2</strain>
    </source>
</reference>
<dbReference type="EMBL" id="FP929061">
    <property type="protein sequence ID" value="CBL38383.1"/>
    <property type="molecule type" value="Genomic_DNA"/>
</dbReference>
<protein>
    <submittedName>
        <fullName evidence="1">Uncharacterized protein</fullName>
    </submittedName>
</protein>
<dbReference type="KEGG" id="bprl:CL2_14350"/>
<sequence>MNNKTINYYNKHTQSFINHLSMVNSKGKEMVAILQRIDLKNLFHTFLNYRSKKYGIIHENFKGRRKHVD</sequence>
<dbReference type="PATRIC" id="fig|245018.3.peg.1738"/>
<proteinExistence type="predicted"/>
<accession>D4N0I8</accession>
<gene>
    <name evidence="1" type="ORF">CL2_14350</name>
</gene>
<evidence type="ECO:0000313" key="1">
    <source>
        <dbReference type="EMBL" id="CBL38383.1"/>
    </source>
</evidence>
<dbReference type="Proteomes" id="UP000008960">
    <property type="component" value="Chromosome"/>
</dbReference>
<name>D4N0I8_ANAHA</name>